<dbReference type="InParanoid" id="A0A2P6N7K4"/>
<dbReference type="STRING" id="1890364.A0A2P6N7K4"/>
<accession>A0A2P6N7K4</accession>
<dbReference type="InterPro" id="IPR008271">
    <property type="entry name" value="Ser/Thr_kinase_AS"/>
</dbReference>
<evidence type="ECO:0000256" key="5">
    <source>
        <dbReference type="ARBA" id="ARBA00022741"/>
    </source>
</evidence>
<proteinExistence type="inferred from homology"/>
<evidence type="ECO:0000313" key="14">
    <source>
        <dbReference type="Proteomes" id="UP000241769"/>
    </source>
</evidence>
<evidence type="ECO:0000256" key="9">
    <source>
        <dbReference type="ARBA" id="ARBA00048367"/>
    </source>
</evidence>
<dbReference type="Gene3D" id="3.30.200.20">
    <property type="entry name" value="Phosphorylase Kinase, domain 1"/>
    <property type="match status" value="1"/>
</dbReference>
<dbReference type="SMART" id="SM00220">
    <property type="entry name" value="S_TKc"/>
    <property type="match status" value="1"/>
</dbReference>
<dbReference type="Gene3D" id="1.10.510.10">
    <property type="entry name" value="Transferase(Phosphotransferase) domain 1"/>
    <property type="match status" value="1"/>
</dbReference>
<evidence type="ECO:0000256" key="4">
    <source>
        <dbReference type="ARBA" id="ARBA00022679"/>
    </source>
</evidence>
<dbReference type="InterPro" id="IPR000719">
    <property type="entry name" value="Prot_kinase_dom"/>
</dbReference>
<evidence type="ECO:0000313" key="13">
    <source>
        <dbReference type="EMBL" id="PRP79934.1"/>
    </source>
</evidence>
<dbReference type="PROSITE" id="PS00107">
    <property type="entry name" value="PROTEIN_KINASE_ATP"/>
    <property type="match status" value="1"/>
</dbReference>
<dbReference type="GO" id="GO:0004693">
    <property type="term" value="F:cyclin-dependent protein serine/threonine kinase activity"/>
    <property type="evidence" value="ECO:0007669"/>
    <property type="project" value="UniProtKB-EC"/>
</dbReference>
<gene>
    <name evidence="13" type="ORF">PROFUN_05910</name>
</gene>
<feature type="binding site" evidence="10">
    <location>
        <position position="41"/>
    </location>
    <ligand>
        <name>ATP</name>
        <dbReference type="ChEBI" id="CHEBI:30616"/>
    </ligand>
</feature>
<dbReference type="CDD" id="cd07829">
    <property type="entry name" value="STKc_CDK_like"/>
    <property type="match status" value="1"/>
</dbReference>
<dbReference type="InterPro" id="IPR050108">
    <property type="entry name" value="CDK"/>
</dbReference>
<dbReference type="GO" id="GO:0005524">
    <property type="term" value="F:ATP binding"/>
    <property type="evidence" value="ECO:0007669"/>
    <property type="project" value="UniProtKB-UniRule"/>
</dbReference>
<evidence type="ECO:0000256" key="7">
    <source>
        <dbReference type="ARBA" id="ARBA00022840"/>
    </source>
</evidence>
<comment type="caution">
    <text evidence="13">The sequence shown here is derived from an EMBL/GenBank/DDBJ whole genome shotgun (WGS) entry which is preliminary data.</text>
</comment>
<protein>
    <recommendedName>
        <fullName evidence="2">cyclin-dependent kinase</fullName>
        <ecNumber evidence="2">2.7.11.22</ecNumber>
    </recommendedName>
</protein>
<keyword evidence="6" id="KW-0418">Kinase</keyword>
<dbReference type="PANTHER" id="PTHR24056">
    <property type="entry name" value="CELL DIVISION PROTEIN KINASE"/>
    <property type="match status" value="1"/>
</dbReference>
<evidence type="ECO:0000256" key="11">
    <source>
        <dbReference type="RuleBase" id="RU000304"/>
    </source>
</evidence>
<dbReference type="PROSITE" id="PS00108">
    <property type="entry name" value="PROTEIN_KINASE_ST"/>
    <property type="match status" value="1"/>
</dbReference>
<name>A0A2P6N7K4_9EUKA</name>
<reference evidence="13 14" key="1">
    <citation type="journal article" date="2018" name="Genome Biol. Evol.">
        <title>Multiple Roots of Fruiting Body Formation in Amoebozoa.</title>
        <authorList>
            <person name="Hillmann F."/>
            <person name="Forbes G."/>
            <person name="Novohradska S."/>
            <person name="Ferling I."/>
            <person name="Riege K."/>
            <person name="Groth M."/>
            <person name="Westermann M."/>
            <person name="Marz M."/>
            <person name="Spaller T."/>
            <person name="Winckler T."/>
            <person name="Schaap P."/>
            <person name="Glockner G."/>
        </authorList>
    </citation>
    <scope>NUCLEOTIDE SEQUENCE [LARGE SCALE GENOMIC DNA]</scope>
    <source>
        <strain evidence="13 14">Jena</strain>
    </source>
</reference>
<dbReference type="EMBL" id="MDYQ01000165">
    <property type="protein sequence ID" value="PRP79934.1"/>
    <property type="molecule type" value="Genomic_DNA"/>
</dbReference>
<feature type="domain" description="Protein kinase" evidence="12">
    <location>
        <begin position="12"/>
        <end position="298"/>
    </location>
</feature>
<keyword evidence="3 11" id="KW-0723">Serine/threonine-protein kinase</keyword>
<comment type="catalytic activity">
    <reaction evidence="8">
        <text>L-threonyl-[protein] + ATP = O-phospho-L-threonyl-[protein] + ADP + H(+)</text>
        <dbReference type="Rhea" id="RHEA:46608"/>
        <dbReference type="Rhea" id="RHEA-COMP:11060"/>
        <dbReference type="Rhea" id="RHEA-COMP:11605"/>
        <dbReference type="ChEBI" id="CHEBI:15378"/>
        <dbReference type="ChEBI" id="CHEBI:30013"/>
        <dbReference type="ChEBI" id="CHEBI:30616"/>
        <dbReference type="ChEBI" id="CHEBI:61977"/>
        <dbReference type="ChEBI" id="CHEBI:456216"/>
        <dbReference type="EC" id="2.7.11.22"/>
    </reaction>
</comment>
<dbReference type="AlphaFoldDB" id="A0A2P6N7K4"/>
<organism evidence="13 14">
    <name type="scientific">Planoprotostelium fungivorum</name>
    <dbReference type="NCBI Taxonomy" id="1890364"/>
    <lineage>
        <taxon>Eukaryota</taxon>
        <taxon>Amoebozoa</taxon>
        <taxon>Evosea</taxon>
        <taxon>Variosea</taxon>
        <taxon>Cavosteliida</taxon>
        <taxon>Cavosteliaceae</taxon>
        <taxon>Planoprotostelium</taxon>
    </lineage>
</organism>
<evidence type="ECO:0000259" key="12">
    <source>
        <dbReference type="PROSITE" id="PS50011"/>
    </source>
</evidence>
<dbReference type="OrthoDB" id="1732493at2759"/>
<dbReference type="Proteomes" id="UP000241769">
    <property type="component" value="Unassembled WGS sequence"/>
</dbReference>
<dbReference type="FunFam" id="1.10.510.10:FF:000574">
    <property type="entry name" value="Cell division related protein kinase 2"/>
    <property type="match status" value="1"/>
</dbReference>
<keyword evidence="4" id="KW-0808">Transferase</keyword>
<dbReference type="Pfam" id="PF00069">
    <property type="entry name" value="Pkinase"/>
    <property type="match status" value="1"/>
</dbReference>
<evidence type="ECO:0000256" key="8">
    <source>
        <dbReference type="ARBA" id="ARBA00047811"/>
    </source>
</evidence>
<comment type="similarity">
    <text evidence="1">Belongs to the protein kinase superfamily. CMGC Ser/Thr protein kinase family. CDC2/CDKX subfamily.</text>
</comment>
<dbReference type="EC" id="2.7.11.22" evidence="2"/>
<evidence type="ECO:0000256" key="10">
    <source>
        <dbReference type="PROSITE-ProRule" id="PRU10141"/>
    </source>
</evidence>
<evidence type="ECO:0000256" key="3">
    <source>
        <dbReference type="ARBA" id="ARBA00022527"/>
    </source>
</evidence>
<dbReference type="PROSITE" id="PS50011">
    <property type="entry name" value="PROTEIN_KINASE_DOM"/>
    <property type="match status" value="1"/>
</dbReference>
<comment type="catalytic activity">
    <reaction evidence="9">
        <text>L-seryl-[protein] + ATP = O-phospho-L-seryl-[protein] + ADP + H(+)</text>
        <dbReference type="Rhea" id="RHEA:17989"/>
        <dbReference type="Rhea" id="RHEA-COMP:9863"/>
        <dbReference type="Rhea" id="RHEA-COMP:11604"/>
        <dbReference type="ChEBI" id="CHEBI:15378"/>
        <dbReference type="ChEBI" id="CHEBI:29999"/>
        <dbReference type="ChEBI" id="CHEBI:30616"/>
        <dbReference type="ChEBI" id="CHEBI:83421"/>
        <dbReference type="ChEBI" id="CHEBI:456216"/>
        <dbReference type="EC" id="2.7.11.22"/>
    </reaction>
</comment>
<keyword evidence="5 10" id="KW-0547">Nucleotide-binding</keyword>
<dbReference type="InterPro" id="IPR017441">
    <property type="entry name" value="Protein_kinase_ATP_BS"/>
</dbReference>
<evidence type="ECO:0000256" key="1">
    <source>
        <dbReference type="ARBA" id="ARBA00006485"/>
    </source>
</evidence>
<dbReference type="FunFam" id="3.30.200.20:FF:000124">
    <property type="entry name" value="Cyclin-dependent kinase 4"/>
    <property type="match status" value="1"/>
</dbReference>
<evidence type="ECO:0000256" key="2">
    <source>
        <dbReference type="ARBA" id="ARBA00012425"/>
    </source>
</evidence>
<keyword evidence="14" id="KW-1185">Reference proteome</keyword>
<dbReference type="GO" id="GO:0005634">
    <property type="term" value="C:nucleus"/>
    <property type="evidence" value="ECO:0007669"/>
    <property type="project" value="TreeGrafter"/>
</dbReference>
<sequence>MKVADAGLDKRYQRLSKLGKGNYAKVYLATDLQTKQQVALKKMVIEQAEEGIPSTALREISLLKELSGHTNVVKLLEVHYSPNSGVIYLIFEHLDQDLREYMNNRILDARLTKSYFRQIIKGVHFCHSHRILHRDLKPNNLLIDKTGTIKIADFGLSRAFVVPTTRPYTTEVVTLWYRAPELLLGQGKYSTPVDIWSAGCIFAEMVTSEPLFGGDSEIDQLQKIFLALGTPDEDSWEGVTSLPNYDALVSSSPKHPPQSLAARLPRMDPLGLDLLQKMLVYEPSQRISARDALSHPYFTSVS</sequence>
<keyword evidence="7 10" id="KW-0067">ATP-binding</keyword>
<dbReference type="SUPFAM" id="SSF56112">
    <property type="entry name" value="Protein kinase-like (PK-like)"/>
    <property type="match status" value="1"/>
</dbReference>
<dbReference type="InterPro" id="IPR011009">
    <property type="entry name" value="Kinase-like_dom_sf"/>
</dbReference>
<evidence type="ECO:0000256" key="6">
    <source>
        <dbReference type="ARBA" id="ARBA00022777"/>
    </source>
</evidence>